<evidence type="ECO:0000313" key="4">
    <source>
        <dbReference type="Proteomes" id="UP001139366"/>
    </source>
</evidence>
<comment type="caution">
    <text evidence="3">The sequence shown here is derived from an EMBL/GenBank/DDBJ whole genome shotgun (WGS) entry which is preliminary data.</text>
</comment>
<feature type="signal peptide" evidence="1">
    <location>
        <begin position="1"/>
        <end position="25"/>
    </location>
</feature>
<evidence type="ECO:0000256" key="1">
    <source>
        <dbReference type="SAM" id="SignalP"/>
    </source>
</evidence>
<evidence type="ECO:0000259" key="2">
    <source>
        <dbReference type="Pfam" id="PF14292"/>
    </source>
</evidence>
<protein>
    <submittedName>
        <fullName evidence="3">SusE domain-containing protein</fullName>
    </submittedName>
</protein>
<keyword evidence="4" id="KW-1185">Reference proteome</keyword>
<gene>
    <name evidence="3" type="ORF">K6T82_14400</name>
</gene>
<proteinExistence type="predicted"/>
<dbReference type="Gene3D" id="2.60.40.3620">
    <property type="match status" value="2"/>
</dbReference>
<accession>A0A9X1KS55</accession>
<dbReference type="CDD" id="cd12967">
    <property type="entry name" value="CBM_SusE-F_like_u1"/>
    <property type="match status" value="1"/>
</dbReference>
<evidence type="ECO:0000313" key="3">
    <source>
        <dbReference type="EMBL" id="MBZ4035961.1"/>
    </source>
</evidence>
<dbReference type="RefSeq" id="WP_223706907.1">
    <property type="nucleotide sequence ID" value="NZ_JAINUY010000004.1"/>
</dbReference>
<sequence>MKKYINKLFILGSLLFLGSSCDSDAALTTLKAVSFPSEITVSSSKIVLTEDTADDPVLLVSWPEVTFPIEAPVTYALQFDLVGDTSGANAWQKAKRIEVGAEVLSKTLIGQELNKIAVDLGLPIDVEGKLVVRVEAAMDRKVFSNPITLTVTPYEKSVVFGEIYMPGSYQNWAIETAAALTAIQKGVYQGYMSVTPGAGLGFKLNTERNWAQFYGAGATNSDLKNMSDTDFQLPAAGSYQIKVNLNTLKWTATPYSWGIVGDGTAGGWDNSTPMDYDHQTKSWKVTAVLVPGNVKFRLNNNWTINYGSKNTTDGIAYLDDPGAHYIGEGGTYEIIMKINDVDPASLGYPPTLTYTITKK</sequence>
<dbReference type="Pfam" id="PF14292">
    <property type="entry name" value="SusE"/>
    <property type="match status" value="1"/>
</dbReference>
<dbReference type="AlphaFoldDB" id="A0A9X1KS55"/>
<dbReference type="InterPro" id="IPR025970">
    <property type="entry name" value="SusE"/>
</dbReference>
<feature type="chain" id="PRO_5040857219" evidence="1">
    <location>
        <begin position="26"/>
        <end position="359"/>
    </location>
</feature>
<dbReference type="EMBL" id="JAINUY010000004">
    <property type="protein sequence ID" value="MBZ4035961.1"/>
    <property type="molecule type" value="Genomic_DNA"/>
</dbReference>
<keyword evidence="1" id="KW-0732">Signal</keyword>
<dbReference type="Proteomes" id="UP001139366">
    <property type="component" value="Unassembled WGS sequence"/>
</dbReference>
<name>A0A9X1KS55_9FLAO</name>
<reference evidence="3 4" key="1">
    <citation type="journal article" date="2023" name="Antonie Van Leeuwenhoek">
        <title>Flavobacterium potami sp. nov., a multi-metal resistance genes harbouring bacterium isolated from shallow river silt.</title>
        <authorList>
            <person name="Li S."/>
            <person name="Mao S."/>
            <person name="Mu W."/>
            <person name="Guo B."/>
            <person name="Li C."/>
            <person name="Zhu Q."/>
            <person name="Hou X."/>
            <person name="Zhao Y."/>
            <person name="Wei S."/>
            <person name="Liu H."/>
            <person name="Liu A."/>
        </authorList>
    </citation>
    <scope>NUCLEOTIDE SEQUENCE [LARGE SCALE GENOMIC DNA]</scope>
    <source>
        <strain evidence="3 4">17A</strain>
    </source>
</reference>
<feature type="domain" description="SusE outer membrane protein" evidence="2">
    <location>
        <begin position="34"/>
        <end position="134"/>
    </location>
</feature>
<dbReference type="PROSITE" id="PS51257">
    <property type="entry name" value="PROKAR_LIPOPROTEIN"/>
    <property type="match status" value="1"/>
</dbReference>
<dbReference type="CDD" id="cd12956">
    <property type="entry name" value="CBM_SusE-F_like"/>
    <property type="match status" value="1"/>
</dbReference>
<organism evidence="3 4">
    <name type="scientific">Flavobacterium potami</name>
    <dbReference type="NCBI Taxonomy" id="2872310"/>
    <lineage>
        <taxon>Bacteria</taxon>
        <taxon>Pseudomonadati</taxon>
        <taxon>Bacteroidota</taxon>
        <taxon>Flavobacteriia</taxon>
        <taxon>Flavobacteriales</taxon>
        <taxon>Flavobacteriaceae</taxon>
        <taxon>Flavobacterium</taxon>
    </lineage>
</organism>